<dbReference type="PANTHER" id="PTHR24559:SF444">
    <property type="entry name" value="REVERSE TRANSCRIPTASE DOMAIN-CONTAINING PROTEIN"/>
    <property type="match status" value="1"/>
</dbReference>
<evidence type="ECO:0000313" key="2">
    <source>
        <dbReference type="Proteomes" id="UP000222542"/>
    </source>
</evidence>
<protein>
    <submittedName>
        <fullName evidence="1">Uncharacterized protein</fullName>
    </submittedName>
</protein>
<accession>A0A2G2Y753</accession>
<evidence type="ECO:0000313" key="1">
    <source>
        <dbReference type="EMBL" id="PHT65587.1"/>
    </source>
</evidence>
<keyword evidence="2" id="KW-1185">Reference proteome</keyword>
<dbReference type="OMA" id="AIYCNNT"/>
<dbReference type="InterPro" id="IPR043128">
    <property type="entry name" value="Rev_trsase/Diguanyl_cyclase"/>
</dbReference>
<dbReference type="Gene3D" id="3.10.10.10">
    <property type="entry name" value="HIV Type 1 Reverse Transcriptase, subunit A, domain 1"/>
    <property type="match status" value="1"/>
</dbReference>
<dbReference type="PANTHER" id="PTHR24559">
    <property type="entry name" value="TRANSPOSON TY3-I GAG-POL POLYPROTEIN"/>
    <property type="match status" value="1"/>
</dbReference>
<proteinExistence type="predicted"/>
<sequence>MTKNKILSFLDTYFRYNQIQMDPEDCKKTSFITNYAIYCNNTMPCGLKNIGQHTKGW</sequence>
<dbReference type="SUPFAM" id="SSF56672">
    <property type="entry name" value="DNA/RNA polymerases"/>
    <property type="match status" value="1"/>
</dbReference>
<name>A0A2G2Y753_CAPAN</name>
<reference evidence="1 2" key="1">
    <citation type="journal article" date="2014" name="Nat. Genet.">
        <title>Genome sequence of the hot pepper provides insights into the evolution of pungency in Capsicum species.</title>
        <authorList>
            <person name="Kim S."/>
            <person name="Park M."/>
            <person name="Yeom S.I."/>
            <person name="Kim Y.M."/>
            <person name="Lee J.M."/>
            <person name="Lee H.A."/>
            <person name="Seo E."/>
            <person name="Choi J."/>
            <person name="Cheong K."/>
            <person name="Kim K.T."/>
            <person name="Jung K."/>
            <person name="Lee G.W."/>
            <person name="Oh S.K."/>
            <person name="Bae C."/>
            <person name="Kim S.B."/>
            <person name="Lee H.Y."/>
            <person name="Kim S.Y."/>
            <person name="Kim M.S."/>
            <person name="Kang B.C."/>
            <person name="Jo Y.D."/>
            <person name="Yang H.B."/>
            <person name="Jeong H.J."/>
            <person name="Kang W.H."/>
            <person name="Kwon J.K."/>
            <person name="Shin C."/>
            <person name="Lim J.Y."/>
            <person name="Park J.H."/>
            <person name="Huh J.H."/>
            <person name="Kim J.S."/>
            <person name="Kim B.D."/>
            <person name="Cohen O."/>
            <person name="Paran I."/>
            <person name="Suh M.C."/>
            <person name="Lee S.B."/>
            <person name="Kim Y.K."/>
            <person name="Shin Y."/>
            <person name="Noh S.J."/>
            <person name="Park J."/>
            <person name="Seo Y.S."/>
            <person name="Kwon S.Y."/>
            <person name="Kim H.A."/>
            <person name="Park J.M."/>
            <person name="Kim H.J."/>
            <person name="Choi S.B."/>
            <person name="Bosland P.W."/>
            <person name="Reeves G."/>
            <person name="Jo S.H."/>
            <person name="Lee B.W."/>
            <person name="Cho H.T."/>
            <person name="Choi H.S."/>
            <person name="Lee M.S."/>
            <person name="Yu Y."/>
            <person name="Do Choi Y."/>
            <person name="Park B.S."/>
            <person name="van Deynze A."/>
            <person name="Ashrafi H."/>
            <person name="Hill T."/>
            <person name="Kim W.T."/>
            <person name="Pai H.S."/>
            <person name="Ahn H.K."/>
            <person name="Yeam I."/>
            <person name="Giovannoni J.J."/>
            <person name="Rose J.K."/>
            <person name="Sorensen I."/>
            <person name="Lee S.J."/>
            <person name="Kim R.W."/>
            <person name="Choi I.Y."/>
            <person name="Choi B.S."/>
            <person name="Lim J.S."/>
            <person name="Lee Y.H."/>
            <person name="Choi D."/>
        </authorList>
    </citation>
    <scope>NUCLEOTIDE SEQUENCE [LARGE SCALE GENOMIC DNA]</scope>
    <source>
        <strain evidence="2">cv. CM334</strain>
    </source>
</reference>
<gene>
    <name evidence="1" type="ORF">T459_30012</name>
</gene>
<dbReference type="InterPro" id="IPR043502">
    <property type="entry name" value="DNA/RNA_pol_sf"/>
</dbReference>
<organism evidence="1 2">
    <name type="scientific">Capsicum annuum</name>
    <name type="common">Capsicum pepper</name>
    <dbReference type="NCBI Taxonomy" id="4072"/>
    <lineage>
        <taxon>Eukaryota</taxon>
        <taxon>Viridiplantae</taxon>
        <taxon>Streptophyta</taxon>
        <taxon>Embryophyta</taxon>
        <taxon>Tracheophyta</taxon>
        <taxon>Spermatophyta</taxon>
        <taxon>Magnoliopsida</taxon>
        <taxon>eudicotyledons</taxon>
        <taxon>Gunneridae</taxon>
        <taxon>Pentapetalae</taxon>
        <taxon>asterids</taxon>
        <taxon>lamiids</taxon>
        <taxon>Solanales</taxon>
        <taxon>Solanaceae</taxon>
        <taxon>Solanoideae</taxon>
        <taxon>Capsiceae</taxon>
        <taxon>Capsicum</taxon>
    </lineage>
</organism>
<dbReference type="Gene3D" id="3.30.70.270">
    <property type="match status" value="1"/>
</dbReference>
<reference evidence="1 2" key="2">
    <citation type="journal article" date="2017" name="Genome Biol.">
        <title>New reference genome sequences of hot pepper reveal the massive evolution of plant disease-resistance genes by retroduplication.</title>
        <authorList>
            <person name="Kim S."/>
            <person name="Park J."/>
            <person name="Yeom S.I."/>
            <person name="Kim Y.M."/>
            <person name="Seo E."/>
            <person name="Kim K.T."/>
            <person name="Kim M.S."/>
            <person name="Lee J.M."/>
            <person name="Cheong K."/>
            <person name="Shin H.S."/>
            <person name="Kim S.B."/>
            <person name="Han K."/>
            <person name="Lee J."/>
            <person name="Park M."/>
            <person name="Lee H.A."/>
            <person name="Lee H.Y."/>
            <person name="Lee Y."/>
            <person name="Oh S."/>
            <person name="Lee J.H."/>
            <person name="Choi E."/>
            <person name="Choi E."/>
            <person name="Lee S.E."/>
            <person name="Jeon J."/>
            <person name="Kim H."/>
            <person name="Choi G."/>
            <person name="Song H."/>
            <person name="Lee J."/>
            <person name="Lee S.C."/>
            <person name="Kwon J.K."/>
            <person name="Lee H.Y."/>
            <person name="Koo N."/>
            <person name="Hong Y."/>
            <person name="Kim R.W."/>
            <person name="Kang W.H."/>
            <person name="Huh J.H."/>
            <person name="Kang B.C."/>
            <person name="Yang T.J."/>
            <person name="Lee Y.H."/>
            <person name="Bennetzen J.L."/>
            <person name="Choi D."/>
        </authorList>
    </citation>
    <scope>NUCLEOTIDE SEQUENCE [LARGE SCALE GENOMIC DNA]</scope>
    <source>
        <strain evidence="2">cv. CM334</strain>
    </source>
</reference>
<dbReference type="InterPro" id="IPR053134">
    <property type="entry name" value="RNA-dir_DNA_polymerase"/>
</dbReference>
<dbReference type="Gramene" id="PHT65587">
    <property type="protein sequence ID" value="PHT65587"/>
    <property type="gene ID" value="T459_30012"/>
</dbReference>
<dbReference type="EMBL" id="AYRZ02000012">
    <property type="protein sequence ID" value="PHT65587.1"/>
    <property type="molecule type" value="Genomic_DNA"/>
</dbReference>
<comment type="caution">
    <text evidence="1">The sequence shown here is derived from an EMBL/GenBank/DDBJ whole genome shotgun (WGS) entry which is preliminary data.</text>
</comment>
<dbReference type="AlphaFoldDB" id="A0A2G2Y753"/>
<dbReference type="Proteomes" id="UP000222542">
    <property type="component" value="Unassembled WGS sequence"/>
</dbReference>